<dbReference type="InterPro" id="IPR011059">
    <property type="entry name" value="Metal-dep_hydrolase_composite"/>
</dbReference>
<dbReference type="STRING" id="1499967.U27_01285"/>
<name>A0A081C9Y0_VECG1</name>
<dbReference type="InterPro" id="IPR032466">
    <property type="entry name" value="Metal_Hydrolase"/>
</dbReference>
<dbReference type="SUPFAM" id="SSF51556">
    <property type="entry name" value="Metallo-dependent hydrolases"/>
    <property type="match status" value="1"/>
</dbReference>
<protein>
    <submittedName>
        <fullName evidence="2">Putative metal-dependent hydrolase</fullName>
    </submittedName>
</protein>
<dbReference type="Proteomes" id="UP000030661">
    <property type="component" value="Unassembled WGS sequence"/>
</dbReference>
<evidence type="ECO:0000313" key="3">
    <source>
        <dbReference type="Proteomes" id="UP000030661"/>
    </source>
</evidence>
<dbReference type="Pfam" id="PF07969">
    <property type="entry name" value="Amidohydro_3"/>
    <property type="match status" value="1"/>
</dbReference>
<accession>A0A081C9Y0</accession>
<dbReference type="PANTHER" id="PTHR22642:SF2">
    <property type="entry name" value="PROTEIN LONG AFTER FAR-RED 3"/>
    <property type="match status" value="1"/>
</dbReference>
<dbReference type="InterPro" id="IPR013108">
    <property type="entry name" value="Amidohydro_3"/>
</dbReference>
<dbReference type="Gene3D" id="3.20.20.140">
    <property type="entry name" value="Metal-dependent hydrolases"/>
    <property type="match status" value="1"/>
</dbReference>
<feature type="domain" description="Amidohydrolase 3" evidence="1">
    <location>
        <begin position="51"/>
        <end position="523"/>
    </location>
</feature>
<dbReference type="EMBL" id="DF820479">
    <property type="protein sequence ID" value="GAK61385.1"/>
    <property type="molecule type" value="Genomic_DNA"/>
</dbReference>
<evidence type="ECO:0000313" key="2">
    <source>
        <dbReference type="EMBL" id="GAK61385.1"/>
    </source>
</evidence>
<organism evidence="2">
    <name type="scientific">Vecturithrix granuli</name>
    <dbReference type="NCBI Taxonomy" id="1499967"/>
    <lineage>
        <taxon>Bacteria</taxon>
        <taxon>Candidatus Moduliflexota</taxon>
        <taxon>Candidatus Vecturitrichia</taxon>
        <taxon>Candidatus Vecturitrichales</taxon>
        <taxon>Candidatus Vecturitrichaceae</taxon>
        <taxon>Candidatus Vecturithrix</taxon>
    </lineage>
</organism>
<dbReference type="SUPFAM" id="SSF51338">
    <property type="entry name" value="Composite domain of metallo-dependent hydrolases"/>
    <property type="match status" value="1"/>
</dbReference>
<dbReference type="CDD" id="cd01300">
    <property type="entry name" value="YtcJ_like"/>
    <property type="match status" value="1"/>
</dbReference>
<proteinExistence type="predicted"/>
<dbReference type="GO" id="GO:0016810">
    <property type="term" value="F:hydrolase activity, acting on carbon-nitrogen (but not peptide) bonds"/>
    <property type="evidence" value="ECO:0007669"/>
    <property type="project" value="InterPro"/>
</dbReference>
<dbReference type="Gene3D" id="2.30.40.10">
    <property type="entry name" value="Urease, subunit C, domain 1"/>
    <property type="match status" value="1"/>
</dbReference>
<dbReference type="PANTHER" id="PTHR22642">
    <property type="entry name" value="IMIDAZOLONEPROPIONASE"/>
    <property type="match status" value="1"/>
</dbReference>
<dbReference type="AlphaFoldDB" id="A0A081C9Y0"/>
<reference evidence="2" key="1">
    <citation type="journal article" date="2015" name="PeerJ">
        <title>First genomic representation of candidate bacterial phylum KSB3 points to enhanced environmental sensing as a trigger of wastewater bulking.</title>
        <authorList>
            <person name="Sekiguchi Y."/>
            <person name="Ohashi A."/>
            <person name="Parks D.H."/>
            <person name="Yamauchi T."/>
            <person name="Tyson G.W."/>
            <person name="Hugenholtz P."/>
        </authorList>
    </citation>
    <scope>NUCLEOTIDE SEQUENCE [LARGE SCALE GENOMIC DNA]</scope>
</reference>
<dbReference type="HOGENOM" id="CLU_009942_1_0_0"/>
<gene>
    <name evidence="2" type="ORF">U27_01285</name>
</gene>
<dbReference type="eggNOG" id="COG1574">
    <property type="taxonomic scope" value="Bacteria"/>
</dbReference>
<dbReference type="Gene3D" id="3.10.310.70">
    <property type="match status" value="1"/>
</dbReference>
<evidence type="ECO:0000259" key="1">
    <source>
        <dbReference type="Pfam" id="PF07969"/>
    </source>
</evidence>
<dbReference type="InterPro" id="IPR033932">
    <property type="entry name" value="YtcJ-like"/>
</dbReference>
<keyword evidence="2" id="KW-0378">Hydrolase</keyword>
<sequence>MDLTILSARIFTGEPACPWAEALCIQDQHVVTIGTNTEVRQATRSQAEILELPGRLITPGFVDAHTHFLTYGLNLQWVDLRNETSLAACRRKIRDTVASYRPGEWIIGRSWNHHLWEEGREPTRHDLDDLAPENPMLMIRICGHSIWVNSLALKIAGITRDTPQPPGGKIDKDVSGEPTGLIREARELIEAHIPPASLEQRKKAALAAQQEVLRAGVTSVRSMEHLEQWEALQELDQEEQLKLRIYHLLAPEELAEAATRGIVPGYGSDRLWFGQAKLFADGSLGSDTALLHEPYLHKPGDYGLAYLSVEELREKVELAYSYGCDVAIHTIGDKAVSNALDAIGAARKVYPGPRRDSLEHVQLFRPQDLDRFLELQITASPQPPFIVSDWEMADKKWGPERCRYAYALKSFFQHGIPTQFSSDMPVELCNPLAGIQAAVTRQTPEGEPSGGWHPEQRLTLEEAITGYTHQYAWVFHREQQLGSLAPGKWADVTILNQDLFQIDPHEWSAVTVEMTIIDGEIAYHNSGSSS</sequence>
<keyword evidence="3" id="KW-1185">Reference proteome</keyword>